<proteinExistence type="predicted"/>
<evidence type="ECO:0000313" key="2">
    <source>
        <dbReference type="Proteomes" id="UP001597176"/>
    </source>
</evidence>
<comment type="caution">
    <text evidence="1">The sequence shown here is derived from an EMBL/GenBank/DDBJ whole genome shotgun (WGS) entry which is preliminary data.</text>
</comment>
<evidence type="ECO:0000313" key="1">
    <source>
        <dbReference type="EMBL" id="MFD1304220.1"/>
    </source>
</evidence>
<sequence length="78" mass="9361">ESLKADARFRHLTVTIADAGMSKDWISPEWPNEYFKYVHDWRRYISGEMRAAWDTFTDDQKRMIFENAEAQADAEEWE</sequence>
<protein>
    <submittedName>
        <fullName evidence="1">Uncharacterized protein</fullName>
    </submittedName>
</protein>
<dbReference type="EMBL" id="JBHTND010000098">
    <property type="protein sequence ID" value="MFD1304220.1"/>
    <property type="molecule type" value="Genomic_DNA"/>
</dbReference>
<accession>A0ABW3X4Y7</accession>
<gene>
    <name evidence="1" type="ORF">ACFQ4G_21980</name>
</gene>
<organism evidence="1 2">
    <name type="scientific">Methylobacterium marchantiae</name>
    <dbReference type="NCBI Taxonomy" id="600331"/>
    <lineage>
        <taxon>Bacteria</taxon>
        <taxon>Pseudomonadati</taxon>
        <taxon>Pseudomonadota</taxon>
        <taxon>Alphaproteobacteria</taxon>
        <taxon>Hyphomicrobiales</taxon>
        <taxon>Methylobacteriaceae</taxon>
        <taxon>Methylobacterium</taxon>
    </lineage>
</organism>
<name>A0ABW3X4Y7_9HYPH</name>
<dbReference type="RefSeq" id="WP_379041147.1">
    <property type="nucleotide sequence ID" value="NZ_JBHTND010000098.1"/>
</dbReference>
<reference evidence="2" key="1">
    <citation type="journal article" date="2019" name="Int. J. Syst. Evol. Microbiol.">
        <title>The Global Catalogue of Microorganisms (GCM) 10K type strain sequencing project: providing services to taxonomists for standard genome sequencing and annotation.</title>
        <authorList>
            <consortium name="The Broad Institute Genomics Platform"/>
            <consortium name="The Broad Institute Genome Sequencing Center for Infectious Disease"/>
            <person name="Wu L."/>
            <person name="Ma J."/>
        </authorList>
    </citation>
    <scope>NUCLEOTIDE SEQUENCE [LARGE SCALE GENOMIC DNA]</scope>
    <source>
        <strain evidence="2">CCUG 56108</strain>
    </source>
</reference>
<keyword evidence="2" id="KW-1185">Reference proteome</keyword>
<feature type="non-terminal residue" evidence="1">
    <location>
        <position position="1"/>
    </location>
</feature>
<dbReference type="Proteomes" id="UP001597176">
    <property type="component" value="Unassembled WGS sequence"/>
</dbReference>